<evidence type="ECO:0000313" key="1">
    <source>
        <dbReference type="EMBL" id="KYC40715.1"/>
    </source>
</evidence>
<dbReference type="EMBL" id="ANNX02000026">
    <property type="protein sequence ID" value="KYC40715.1"/>
    <property type="molecule type" value="Genomic_DNA"/>
</dbReference>
<sequence>MKKRKSVRLSYQETLNLLSQDKFGNFLENNRNFSYVSSEEIIISCSIVNNDYINASKHSKGKTFTTYVGKIGELKISDFEIAAENLKSRCNDWAVEKQKADAIAAFEKSKELLEKLGISQN</sequence>
<dbReference type="AlphaFoldDB" id="A0A139X7S6"/>
<gene>
    <name evidence="1" type="ORF">WA1_24040</name>
</gene>
<accession>A0A139X7S6</accession>
<evidence type="ECO:0000313" key="2">
    <source>
        <dbReference type="Proteomes" id="UP000076925"/>
    </source>
</evidence>
<dbReference type="RefSeq" id="WP_017740003.1">
    <property type="nucleotide sequence ID" value="NZ_KQ976354.1"/>
</dbReference>
<organism evidence="1 2">
    <name type="scientific">Scytonema hofmannii PCC 7110</name>
    <dbReference type="NCBI Taxonomy" id="128403"/>
    <lineage>
        <taxon>Bacteria</taxon>
        <taxon>Bacillati</taxon>
        <taxon>Cyanobacteriota</taxon>
        <taxon>Cyanophyceae</taxon>
        <taxon>Nostocales</taxon>
        <taxon>Scytonemataceae</taxon>
        <taxon>Scytonema</taxon>
    </lineage>
</organism>
<name>A0A139X7S6_9CYAN</name>
<dbReference type="STRING" id="128403.WA1_24040"/>
<dbReference type="Proteomes" id="UP000076925">
    <property type="component" value="Unassembled WGS sequence"/>
</dbReference>
<comment type="caution">
    <text evidence="1">The sequence shown here is derived from an EMBL/GenBank/DDBJ whole genome shotgun (WGS) entry which is preliminary data.</text>
</comment>
<protein>
    <submittedName>
        <fullName evidence="1">Uncharacterized protein</fullName>
    </submittedName>
</protein>
<reference evidence="1 2" key="1">
    <citation type="journal article" date="2013" name="Genome Biol. Evol.">
        <title>Genomes of Stigonematalean cyanobacteria (subsection V) and the evolution of oxygenic photosynthesis from prokaryotes to plastids.</title>
        <authorList>
            <person name="Dagan T."/>
            <person name="Roettger M."/>
            <person name="Stucken K."/>
            <person name="Landan G."/>
            <person name="Koch R."/>
            <person name="Major P."/>
            <person name="Gould S.B."/>
            <person name="Goremykin V.V."/>
            <person name="Rippka R."/>
            <person name="Tandeau de Marsac N."/>
            <person name="Gugger M."/>
            <person name="Lockhart P.J."/>
            <person name="Allen J.F."/>
            <person name="Brune I."/>
            <person name="Maus I."/>
            <person name="Puhler A."/>
            <person name="Martin W.F."/>
        </authorList>
    </citation>
    <scope>NUCLEOTIDE SEQUENCE [LARGE SCALE GENOMIC DNA]</scope>
    <source>
        <strain evidence="1 2">PCC 7110</strain>
    </source>
</reference>
<keyword evidence="2" id="KW-1185">Reference proteome</keyword>
<proteinExistence type="predicted"/>